<feature type="domain" description="Autotransporter" evidence="2">
    <location>
        <begin position="671"/>
        <end position="955"/>
    </location>
</feature>
<dbReference type="KEGG" id="pstg:E8M01_09980"/>
<dbReference type="InterPro" id="IPR005546">
    <property type="entry name" value="Autotransporte_beta"/>
</dbReference>
<name>A0A4D7B8X8_9HYPH</name>
<feature type="signal peptide" evidence="1">
    <location>
        <begin position="1"/>
        <end position="36"/>
    </location>
</feature>
<dbReference type="InterPro" id="IPR036709">
    <property type="entry name" value="Autotransporte_beta_dom_sf"/>
</dbReference>
<dbReference type="SMART" id="SM00869">
    <property type="entry name" value="Autotransporter"/>
    <property type="match status" value="1"/>
</dbReference>
<feature type="chain" id="PRO_5020215176" evidence="1">
    <location>
        <begin position="37"/>
        <end position="955"/>
    </location>
</feature>
<keyword evidence="1" id="KW-0732">Signal</keyword>
<sequence>MEGRNRPAMSRRGAWTRVHVLLAATALTAAAAPAVAQDATWLANPGSNVLSTANNWSGGAVPTGTATFGASSTTSLIVSADQSLGGLYFAAGAPAYSFSRQDPSDLMQRIRLTGVGLQAAAGADYTLNLDRAGLNFYNSASTGSVTINAVNSLLYFYDNSTAAASRILVSGGTAYFYGNSSAGSVALTLDNGAVQFEDSSTAANAIITTQNSTAIWFFDSSSAGSAKITTAGQLRVGNTATLSNATLDLAGNTTFGGQSSAGAATITNRRAGWVDFNNDSTAGQASILNLGAILFSDQSSTGTATIDNRNYLSMRTTNAGAGLILNSGTLLVSGYFGTGGLGQTTVVNTGSMTLISAASGQGATIDNRGQGTLRFSFGTTAGSAIINNAGTTTFVDNATAGSATINNTGRLRFQDDASTGTATITSASRIEMATTDTKGAATITLRSGGALSGHGAVGNTTVQSGATFAPSGGTLVVNGNLTLYAGGTYAFAPGGLTTATGTATLGGGNLSFKAVSFADQSHTVLTAAGGVAGTFTLLGDGAVGSIVYNPNDVQLTVKGYRAGTALAGQGGRNLAHVAAVIDRVIDATGTQPGFIPTSLIGVTGATLATQLSRLTGEAGTGAVSTGLTGASTFLGIMLDPMAGARGATANAPGSSLIEMADIASVRTPAARVEAAWSIWTKAYGQAGRTASDTGLGAAGSASSLYGVAAGADRLVAPGLVVGFAVAGGGSSFGLGTRGSGSGDFAQIGAYGSMRLGPGHVSAALAYGWNRFDVTRDVSGFGLTETYRSGPVGHTFGGRLEAGRRFGLGQFGLTPYAAAEAIAYVAPGYRESWDMPATGAFALAYAGRTTGTLRAELGARADALVASAETGDLLAFSRLAYAVQSNTQRGAEAQFQTLAGSTFAVFGARASTHTALATLGVEARFRQGFAASLALDGEVGDRHRALRGSVALRQSW</sequence>
<dbReference type="OrthoDB" id="7195851at2"/>
<dbReference type="PROSITE" id="PS51208">
    <property type="entry name" value="AUTOTRANSPORTER"/>
    <property type="match status" value="1"/>
</dbReference>
<evidence type="ECO:0000313" key="4">
    <source>
        <dbReference type="Proteomes" id="UP000298781"/>
    </source>
</evidence>
<reference evidence="3 4" key="1">
    <citation type="submission" date="2019-04" db="EMBL/GenBank/DDBJ databases">
        <title>Phreatobacter aquaticus sp. nov.</title>
        <authorList>
            <person name="Choi A."/>
        </authorList>
    </citation>
    <scope>NUCLEOTIDE SEQUENCE [LARGE SCALE GENOMIC DNA]</scope>
    <source>
        <strain evidence="3 4">KCTC 52518</strain>
    </source>
</reference>
<accession>A0A4D7B8X8</accession>
<dbReference type="Gene3D" id="2.40.128.130">
    <property type="entry name" value="Autotransporter beta-domain"/>
    <property type="match status" value="1"/>
</dbReference>
<dbReference type="SUPFAM" id="SSF103515">
    <property type="entry name" value="Autotransporter"/>
    <property type="match status" value="1"/>
</dbReference>
<evidence type="ECO:0000256" key="1">
    <source>
        <dbReference type="SAM" id="SignalP"/>
    </source>
</evidence>
<organism evidence="3 4">
    <name type="scientific">Phreatobacter stygius</name>
    <dbReference type="NCBI Taxonomy" id="1940610"/>
    <lineage>
        <taxon>Bacteria</taxon>
        <taxon>Pseudomonadati</taxon>
        <taxon>Pseudomonadota</taxon>
        <taxon>Alphaproteobacteria</taxon>
        <taxon>Hyphomicrobiales</taxon>
        <taxon>Phreatobacteraceae</taxon>
        <taxon>Phreatobacter</taxon>
    </lineage>
</organism>
<proteinExistence type="predicted"/>
<evidence type="ECO:0000259" key="2">
    <source>
        <dbReference type="PROSITE" id="PS51208"/>
    </source>
</evidence>
<dbReference type="AlphaFoldDB" id="A0A4D7B8X8"/>
<dbReference type="Pfam" id="PF03797">
    <property type="entry name" value="Autotransporter"/>
    <property type="match status" value="1"/>
</dbReference>
<gene>
    <name evidence="3" type="ORF">E8M01_09980</name>
</gene>
<dbReference type="Proteomes" id="UP000298781">
    <property type="component" value="Chromosome"/>
</dbReference>
<dbReference type="EMBL" id="CP039690">
    <property type="protein sequence ID" value="QCI64532.1"/>
    <property type="molecule type" value="Genomic_DNA"/>
</dbReference>
<keyword evidence="4" id="KW-1185">Reference proteome</keyword>
<protein>
    <submittedName>
        <fullName evidence="3">Autotransporter domain-containing protein</fullName>
    </submittedName>
</protein>
<evidence type="ECO:0000313" key="3">
    <source>
        <dbReference type="EMBL" id="QCI64532.1"/>
    </source>
</evidence>